<organism evidence="1 2">
    <name type="scientific">Halocaridina rubra</name>
    <name type="common">Hawaiian red shrimp</name>
    <dbReference type="NCBI Taxonomy" id="373956"/>
    <lineage>
        <taxon>Eukaryota</taxon>
        <taxon>Metazoa</taxon>
        <taxon>Ecdysozoa</taxon>
        <taxon>Arthropoda</taxon>
        <taxon>Crustacea</taxon>
        <taxon>Multicrustacea</taxon>
        <taxon>Malacostraca</taxon>
        <taxon>Eumalacostraca</taxon>
        <taxon>Eucarida</taxon>
        <taxon>Decapoda</taxon>
        <taxon>Pleocyemata</taxon>
        <taxon>Caridea</taxon>
        <taxon>Atyoidea</taxon>
        <taxon>Atyidae</taxon>
        <taxon>Halocaridina</taxon>
    </lineage>
</organism>
<accession>A0AAN9AAD6</accession>
<dbReference type="EMBL" id="JAXCGZ010008226">
    <property type="protein sequence ID" value="KAK7077815.1"/>
    <property type="molecule type" value="Genomic_DNA"/>
</dbReference>
<keyword evidence="2" id="KW-1185">Reference proteome</keyword>
<dbReference type="Proteomes" id="UP001381693">
    <property type="component" value="Unassembled WGS sequence"/>
</dbReference>
<evidence type="ECO:0000313" key="2">
    <source>
        <dbReference type="Proteomes" id="UP001381693"/>
    </source>
</evidence>
<proteinExistence type="predicted"/>
<sequence>MVKEKPSTRRESLYKTHLISPERLLKNTHHQLCNNIDILFFSSKVTTISTSEKSIHYAEYNRREQ</sequence>
<comment type="caution">
    <text evidence="1">The sequence shown here is derived from an EMBL/GenBank/DDBJ whole genome shotgun (WGS) entry which is preliminary data.</text>
</comment>
<evidence type="ECO:0000313" key="1">
    <source>
        <dbReference type="EMBL" id="KAK7077815.1"/>
    </source>
</evidence>
<reference evidence="1 2" key="1">
    <citation type="submission" date="2023-11" db="EMBL/GenBank/DDBJ databases">
        <title>Halocaridina rubra genome assembly.</title>
        <authorList>
            <person name="Smith C."/>
        </authorList>
    </citation>
    <scope>NUCLEOTIDE SEQUENCE [LARGE SCALE GENOMIC DNA]</scope>
    <source>
        <strain evidence="1">EP-1</strain>
        <tissue evidence="1">Whole</tissue>
    </source>
</reference>
<name>A0AAN9AAD6_HALRR</name>
<feature type="non-terminal residue" evidence="1">
    <location>
        <position position="65"/>
    </location>
</feature>
<dbReference type="AlphaFoldDB" id="A0AAN9AAD6"/>
<protein>
    <submittedName>
        <fullName evidence="1">Uncharacterized protein</fullName>
    </submittedName>
</protein>
<gene>
    <name evidence="1" type="ORF">SK128_027396</name>
</gene>